<keyword evidence="2" id="KW-1185">Reference proteome</keyword>
<dbReference type="AlphaFoldDB" id="A0A7X1J570"/>
<evidence type="ECO:0000313" key="2">
    <source>
        <dbReference type="Proteomes" id="UP000584670"/>
    </source>
</evidence>
<dbReference type="Proteomes" id="UP000584670">
    <property type="component" value="Unassembled WGS sequence"/>
</dbReference>
<organism evidence="1 2">
    <name type="scientific">Streptomyces cupreus</name>
    <dbReference type="NCBI Taxonomy" id="2759956"/>
    <lineage>
        <taxon>Bacteria</taxon>
        <taxon>Bacillati</taxon>
        <taxon>Actinomycetota</taxon>
        <taxon>Actinomycetes</taxon>
        <taxon>Kitasatosporales</taxon>
        <taxon>Streptomycetaceae</taxon>
        <taxon>Streptomyces</taxon>
    </lineage>
</organism>
<protein>
    <recommendedName>
        <fullName evidence="3">XRE family transcriptional regulator</fullName>
    </recommendedName>
</protein>
<evidence type="ECO:0000313" key="1">
    <source>
        <dbReference type="EMBL" id="MBC2904365.1"/>
    </source>
</evidence>
<comment type="caution">
    <text evidence="1">The sequence shown here is derived from an EMBL/GenBank/DDBJ whole genome shotgun (WGS) entry which is preliminary data.</text>
</comment>
<evidence type="ECO:0008006" key="3">
    <source>
        <dbReference type="Google" id="ProtNLM"/>
    </source>
</evidence>
<name>A0A7X1J570_9ACTN</name>
<accession>A0A7X1J570</accession>
<dbReference type="EMBL" id="JACMSF010000024">
    <property type="protein sequence ID" value="MBC2904365.1"/>
    <property type="molecule type" value="Genomic_DNA"/>
</dbReference>
<gene>
    <name evidence="1" type="ORF">H4N64_22585</name>
</gene>
<reference evidence="1 2" key="1">
    <citation type="submission" date="2020-08" db="EMBL/GenBank/DDBJ databases">
        <title>Streptomyces sp. PSKA01 genome sequencing and assembly.</title>
        <authorList>
            <person name="Mandal S."/>
            <person name="Maiti P.K."/>
            <person name="Das P."/>
        </authorList>
    </citation>
    <scope>NUCLEOTIDE SEQUENCE [LARGE SCALE GENOMIC DNA]</scope>
    <source>
        <strain evidence="1 2">PSKA01</strain>
    </source>
</reference>
<dbReference type="RefSeq" id="WP_186284227.1">
    <property type="nucleotide sequence ID" value="NZ_JACMSF010000024.1"/>
</dbReference>
<sequence>MNESADETAENDSPAQDGLAALLAELRDLERALPPTAQEHLARLLSPEKLSYDTGIEAERVAELLAGAEPDTGDSKDAAQDRYLARLVFLRATRLKRPMTRRLSGRTPRPYTYGEIARGAGLSRQTVHYVFTEGRQTSPENVAGMERFFGALPGFCFYTESEALASQLGPIVKHLRVLKTVADAYEHGVTKIAARSGEDLSGDADAMDEILAAVIAARRRQ</sequence>
<proteinExistence type="predicted"/>